<dbReference type="SMART" id="SM00028">
    <property type="entry name" value="TPR"/>
    <property type="match status" value="3"/>
</dbReference>
<sequence length="455" mass="50044">MFDRRRITDLHRAGDLAAARPLYVDWLAARPDDGLMWTNFGALLRAQGLLEQALRAQRRAQRLLGGTNATLRNNLANILTDLGQNEEAIALRRAGLEAGPDDPQDRAMIGRALRASGRAEEAVEELRAARAAHPDHVEIRLQLALLLLSCGRYAEGFAEYAVRWQTDEMGPRRTIAPRWAGEPIEGRSVLVLPEQGFGDVVAFSRFLPLLHRMGAGQVILQAKRPLARLLARLEGVDRVVPVAAGPEVDLQVEMMDLPTIAFARDPAVPPPARLAVAEDSRERARRRLAHHPRGLRVGVVWTGSEGYRANAARSFPHERLLELSEIPGVQLFSLYKGPAAAAFHADGSAAFIPDLGSSDRDFADCAALMLEMDLILTSDTATAHIAGSLGRPVWTLLHHDAFWLWGQSGATTPWYPSMRLFRQARPRDWDGVFAQVSRALSALVAAQASGRRRQA</sequence>
<dbReference type="Gene3D" id="1.25.40.10">
    <property type="entry name" value="Tetratricopeptide repeat domain"/>
    <property type="match status" value="1"/>
</dbReference>
<comment type="caution">
    <text evidence="1">The sequence shown here is derived from an EMBL/GenBank/DDBJ whole genome shotgun (WGS) entry which is preliminary data.</text>
</comment>
<gene>
    <name evidence="1" type="ORF">NHG85_03630</name>
</gene>
<organism evidence="1 2">
    <name type="scientific">Limimaricola litoreus</name>
    <dbReference type="NCBI Taxonomy" id="2955316"/>
    <lineage>
        <taxon>Bacteria</taxon>
        <taxon>Pseudomonadati</taxon>
        <taxon>Pseudomonadota</taxon>
        <taxon>Alphaproteobacteria</taxon>
        <taxon>Rhodobacterales</taxon>
        <taxon>Paracoccaceae</taxon>
        <taxon>Limimaricola</taxon>
    </lineage>
</organism>
<dbReference type="RefSeq" id="WP_253329899.1">
    <property type="nucleotide sequence ID" value="NZ_JAMYXC010000044.1"/>
</dbReference>
<dbReference type="InterPro" id="IPR011990">
    <property type="entry name" value="TPR-like_helical_dom_sf"/>
</dbReference>
<dbReference type="SUPFAM" id="SSF53756">
    <property type="entry name" value="UDP-Glycosyltransferase/glycogen phosphorylase"/>
    <property type="match status" value="1"/>
</dbReference>
<dbReference type="Pfam" id="PF14559">
    <property type="entry name" value="TPR_19"/>
    <property type="match status" value="1"/>
</dbReference>
<dbReference type="Gene3D" id="3.40.50.2000">
    <property type="entry name" value="Glycogen Phosphorylase B"/>
    <property type="match status" value="1"/>
</dbReference>
<dbReference type="EMBL" id="JAMYXC010000044">
    <property type="protein sequence ID" value="MCP1167628.1"/>
    <property type="molecule type" value="Genomic_DNA"/>
</dbReference>
<dbReference type="PANTHER" id="PTHR44809:SF1">
    <property type="entry name" value="PROTEIN O-MANNOSYL-TRANSFERASE TMTC1"/>
    <property type="match status" value="1"/>
</dbReference>
<dbReference type="InterPro" id="IPR052943">
    <property type="entry name" value="TMTC_O-mannosyl-trnsfr"/>
</dbReference>
<evidence type="ECO:0000313" key="2">
    <source>
        <dbReference type="Proteomes" id="UP001139477"/>
    </source>
</evidence>
<reference evidence="1" key="1">
    <citation type="submission" date="2022-06" db="EMBL/GenBank/DDBJ databases">
        <title>Limimaricola sediminis sp. nov., isolated from an intertidal sediment.</title>
        <authorList>
            <person name="Shao X."/>
        </authorList>
    </citation>
    <scope>NUCLEOTIDE SEQUENCE</scope>
    <source>
        <strain evidence="1">ASW11-118</strain>
    </source>
</reference>
<dbReference type="AlphaFoldDB" id="A0A9X2FUY8"/>
<name>A0A9X2FUY8_9RHOB</name>
<dbReference type="InterPro" id="IPR019734">
    <property type="entry name" value="TPR_rpt"/>
</dbReference>
<accession>A0A9X2FUY8</accession>
<proteinExistence type="predicted"/>
<keyword evidence="2" id="KW-1185">Reference proteome</keyword>
<dbReference type="PANTHER" id="PTHR44809">
    <property type="match status" value="1"/>
</dbReference>
<dbReference type="SUPFAM" id="SSF48452">
    <property type="entry name" value="TPR-like"/>
    <property type="match status" value="1"/>
</dbReference>
<protein>
    <submittedName>
        <fullName evidence="1">Tetratricopeptide repeat-containing glycosyltransferase family protein</fullName>
    </submittedName>
</protein>
<evidence type="ECO:0000313" key="1">
    <source>
        <dbReference type="EMBL" id="MCP1167628.1"/>
    </source>
</evidence>
<dbReference type="Proteomes" id="UP001139477">
    <property type="component" value="Unassembled WGS sequence"/>
</dbReference>